<comment type="subcellular location">
    <subcellularLocation>
        <location evidence="1">Membrane</location>
        <topology evidence="1">Multi-pass membrane protein</topology>
    </subcellularLocation>
</comment>
<dbReference type="InterPro" id="IPR011701">
    <property type="entry name" value="MFS"/>
</dbReference>
<keyword evidence="3" id="KW-0812">Transmembrane</keyword>
<dbReference type="PROSITE" id="PS50850">
    <property type="entry name" value="MFS"/>
    <property type="match status" value="1"/>
</dbReference>
<feature type="transmembrane region" description="Helical" evidence="3">
    <location>
        <begin position="177"/>
        <end position="197"/>
    </location>
</feature>
<feature type="transmembrane region" description="Helical" evidence="3">
    <location>
        <begin position="382"/>
        <end position="404"/>
    </location>
</feature>
<feature type="transmembrane region" description="Helical" evidence="3">
    <location>
        <begin position="255"/>
        <end position="274"/>
    </location>
</feature>
<comment type="similarity">
    <text evidence="2">Belongs to the major facilitator superfamily. Monocarboxylate porter (TC 2.A.1.13) family.</text>
</comment>
<evidence type="ECO:0000256" key="2">
    <source>
        <dbReference type="ARBA" id="ARBA00006727"/>
    </source>
</evidence>
<dbReference type="InterPro" id="IPR050327">
    <property type="entry name" value="Proton-linked_MCT"/>
</dbReference>
<dbReference type="InterPro" id="IPR020846">
    <property type="entry name" value="MFS_dom"/>
</dbReference>
<keyword evidence="3" id="KW-1133">Transmembrane helix</keyword>
<dbReference type="Pfam" id="PF07690">
    <property type="entry name" value="MFS_1"/>
    <property type="match status" value="1"/>
</dbReference>
<reference evidence="5" key="1">
    <citation type="submission" date="2023-06" db="EMBL/GenBank/DDBJ databases">
        <authorList>
            <consortium name="Lawrence Berkeley National Laboratory"/>
            <person name="Ahrendt S."/>
            <person name="Sahu N."/>
            <person name="Indic B."/>
            <person name="Wong-Bajracharya J."/>
            <person name="Merenyi Z."/>
            <person name="Ke H.-M."/>
            <person name="Monk M."/>
            <person name="Kocsube S."/>
            <person name="Drula E."/>
            <person name="Lipzen A."/>
            <person name="Balint B."/>
            <person name="Henrissat B."/>
            <person name="Andreopoulos B."/>
            <person name="Martin F.M."/>
            <person name="Harder C.B."/>
            <person name="Rigling D."/>
            <person name="Ford K.L."/>
            <person name="Foster G.D."/>
            <person name="Pangilinan J."/>
            <person name="Papanicolaou A."/>
            <person name="Barry K."/>
            <person name="LaButti K."/>
            <person name="Viragh M."/>
            <person name="Koriabine M."/>
            <person name="Yan M."/>
            <person name="Riley R."/>
            <person name="Champramary S."/>
            <person name="Plett K.L."/>
            <person name="Tsai I.J."/>
            <person name="Slot J."/>
            <person name="Sipos G."/>
            <person name="Plett J."/>
            <person name="Nagy L.G."/>
            <person name="Grigoriev I.V."/>
        </authorList>
    </citation>
    <scope>NUCLEOTIDE SEQUENCE</scope>
    <source>
        <strain evidence="5">HWK02</strain>
    </source>
</reference>
<dbReference type="AlphaFoldDB" id="A0AA39QIM9"/>
<feature type="transmembrane region" description="Helical" evidence="3">
    <location>
        <begin position="345"/>
        <end position="370"/>
    </location>
</feature>
<accession>A0AA39QIM9</accession>
<evidence type="ECO:0000313" key="6">
    <source>
        <dbReference type="Proteomes" id="UP001175228"/>
    </source>
</evidence>
<feature type="transmembrane region" description="Helical" evidence="3">
    <location>
        <begin position="137"/>
        <end position="156"/>
    </location>
</feature>
<dbReference type="Gene3D" id="1.20.1250.20">
    <property type="entry name" value="MFS general substrate transporter like domains"/>
    <property type="match status" value="2"/>
</dbReference>
<dbReference type="PANTHER" id="PTHR11360:SF234">
    <property type="entry name" value="MFS-TYPE TRANSPORTER DBAD-RELATED"/>
    <property type="match status" value="1"/>
</dbReference>
<keyword evidence="3" id="KW-0472">Membrane</keyword>
<evidence type="ECO:0000259" key="4">
    <source>
        <dbReference type="PROSITE" id="PS50850"/>
    </source>
</evidence>
<sequence length="442" mass="47558">MAESNHSLRNQDSGTLTVEKGSQVTVVESLDLQSNSFDHGIRAWGTVVGSWLVQFCIIGVPLSFGVTESFYAREYLADYTPSQINWIGSLQLCLMYLLGLAVAGLFDAGHFHFISIAGSILFLFSIFMLSLAKEGQYYQVFLSQGLGMGIGTGIMYTPTSSVVAHHFKKRRSIAMGIITTGSAIGGFFFSSIFGHFLDGSIGFAWGIRIGAFVCLACLCTANLLMRTNYPRSQTTTRPALPSTATPLTALLRTPAYIFMILYGFFISLALYNPMFSVELFAQEHNNIPSTLTDYLVAIINLSSTLGRTIPNWLADRYGVLPVYIPCVAAAGVLALVMMVCTTAASITIFCVLYGFFSGACVSLFFPAVLSLDPDLTRSGLRLGLASVPVGIASLVGTPIAATVVGADHKWWAGSVFTGILELTSAGLLMAVYITKPRHPVPA</sequence>
<feature type="domain" description="Major facilitator superfamily (MFS) profile" evidence="4">
    <location>
        <begin position="251"/>
        <end position="442"/>
    </location>
</feature>
<dbReference type="PANTHER" id="PTHR11360">
    <property type="entry name" value="MONOCARBOXYLATE TRANSPORTER"/>
    <property type="match status" value="1"/>
</dbReference>
<dbReference type="GO" id="GO:0022857">
    <property type="term" value="F:transmembrane transporter activity"/>
    <property type="evidence" value="ECO:0007669"/>
    <property type="project" value="InterPro"/>
</dbReference>
<evidence type="ECO:0000256" key="3">
    <source>
        <dbReference type="SAM" id="Phobius"/>
    </source>
</evidence>
<gene>
    <name evidence="5" type="ORF">EDD18DRAFT_1129993</name>
</gene>
<dbReference type="InterPro" id="IPR036259">
    <property type="entry name" value="MFS_trans_sf"/>
</dbReference>
<dbReference type="Proteomes" id="UP001175228">
    <property type="component" value="Unassembled WGS sequence"/>
</dbReference>
<comment type="caution">
    <text evidence="5">The sequence shown here is derived from an EMBL/GenBank/DDBJ whole genome shotgun (WGS) entry which is preliminary data.</text>
</comment>
<organism evidence="5 6">
    <name type="scientific">Armillaria luteobubalina</name>
    <dbReference type="NCBI Taxonomy" id="153913"/>
    <lineage>
        <taxon>Eukaryota</taxon>
        <taxon>Fungi</taxon>
        <taxon>Dikarya</taxon>
        <taxon>Basidiomycota</taxon>
        <taxon>Agaricomycotina</taxon>
        <taxon>Agaricomycetes</taxon>
        <taxon>Agaricomycetidae</taxon>
        <taxon>Agaricales</taxon>
        <taxon>Marasmiineae</taxon>
        <taxon>Physalacriaceae</taxon>
        <taxon>Armillaria</taxon>
    </lineage>
</organism>
<dbReference type="SUPFAM" id="SSF103473">
    <property type="entry name" value="MFS general substrate transporter"/>
    <property type="match status" value="1"/>
</dbReference>
<feature type="transmembrane region" description="Helical" evidence="3">
    <location>
        <begin position="84"/>
        <end position="106"/>
    </location>
</feature>
<feature type="transmembrane region" description="Helical" evidence="3">
    <location>
        <begin position="320"/>
        <end position="339"/>
    </location>
</feature>
<dbReference type="GO" id="GO:0016020">
    <property type="term" value="C:membrane"/>
    <property type="evidence" value="ECO:0007669"/>
    <property type="project" value="UniProtKB-SubCell"/>
</dbReference>
<keyword evidence="6" id="KW-1185">Reference proteome</keyword>
<dbReference type="EMBL" id="JAUEPU010000003">
    <property type="protein sequence ID" value="KAK0503643.1"/>
    <property type="molecule type" value="Genomic_DNA"/>
</dbReference>
<evidence type="ECO:0000256" key="1">
    <source>
        <dbReference type="ARBA" id="ARBA00004141"/>
    </source>
</evidence>
<protein>
    <submittedName>
        <fullName evidence="5">Major facilitator superfamily domain-containing protein</fullName>
    </submittedName>
</protein>
<feature type="transmembrane region" description="Helical" evidence="3">
    <location>
        <begin position="410"/>
        <end position="433"/>
    </location>
</feature>
<proteinExistence type="inferred from homology"/>
<feature type="transmembrane region" description="Helical" evidence="3">
    <location>
        <begin position="203"/>
        <end position="224"/>
    </location>
</feature>
<feature type="transmembrane region" description="Helical" evidence="3">
    <location>
        <begin position="113"/>
        <end position="131"/>
    </location>
</feature>
<feature type="transmembrane region" description="Helical" evidence="3">
    <location>
        <begin position="43"/>
        <end position="64"/>
    </location>
</feature>
<name>A0AA39QIM9_9AGAR</name>
<evidence type="ECO:0000313" key="5">
    <source>
        <dbReference type="EMBL" id="KAK0503643.1"/>
    </source>
</evidence>